<evidence type="ECO:0000256" key="1">
    <source>
        <dbReference type="ARBA" id="ARBA00022475"/>
    </source>
</evidence>
<evidence type="ECO:0000256" key="5">
    <source>
        <dbReference type="HAMAP-Rule" id="MF_00189"/>
    </source>
</evidence>
<evidence type="ECO:0000313" key="6">
    <source>
        <dbReference type="EMBL" id="MEY1662200.1"/>
    </source>
</evidence>
<keyword evidence="4 5" id="KW-0472">Membrane</keyword>
<dbReference type="EMBL" id="JBGCUO010000001">
    <property type="protein sequence ID" value="MEY1662200.1"/>
    <property type="molecule type" value="Genomic_DNA"/>
</dbReference>
<dbReference type="HAMAP" id="MF_00189">
    <property type="entry name" value="YciB"/>
    <property type="match status" value="1"/>
</dbReference>
<comment type="function">
    <text evidence="5">Plays a role in cell envelope biogenesis, maintenance of cell envelope integrity and membrane homeostasis.</text>
</comment>
<dbReference type="Proteomes" id="UP001562065">
    <property type="component" value="Unassembled WGS sequence"/>
</dbReference>
<dbReference type="RefSeq" id="WP_369455439.1">
    <property type="nucleotide sequence ID" value="NZ_JBGCUO010000001.1"/>
</dbReference>
<sequence>MKKLFDYLPVVVFFVVYFATGRDIYPATWGILVASAVQIVAGWLVWRKVERLHLLVFAITLVFGGLTLVLHDDVFIKWRPTVIYGVLATVLLGGLLLRERSLLQRLSERMMISSLGRVVPLTSGDWRWLNCALIGYFSLLAFLNIYVAYRFSTDFWVNFKLIGFTVLNFGFYIGLFAWIYKRLPADERARLFEERRPPQS</sequence>
<feature type="transmembrane region" description="Helical" evidence="5">
    <location>
        <begin position="161"/>
        <end position="180"/>
    </location>
</feature>
<reference evidence="6 7" key="1">
    <citation type="submission" date="2024-07" db="EMBL/GenBank/DDBJ databases">
        <authorList>
            <person name="Ren Q."/>
        </authorList>
    </citation>
    <scope>NUCLEOTIDE SEQUENCE [LARGE SCALE GENOMIC DNA]</scope>
    <source>
        <strain evidence="6 7">REN37</strain>
    </source>
</reference>
<accession>A0ABV4AHS3</accession>
<keyword evidence="3 5" id="KW-1133">Transmembrane helix</keyword>
<evidence type="ECO:0000313" key="7">
    <source>
        <dbReference type="Proteomes" id="UP001562065"/>
    </source>
</evidence>
<comment type="subcellular location">
    <subcellularLocation>
        <location evidence="5">Cell inner membrane</location>
        <topology evidence="5">Multi-pass membrane protein</topology>
    </subcellularLocation>
</comment>
<keyword evidence="5" id="KW-0997">Cell inner membrane</keyword>
<gene>
    <name evidence="5" type="primary">yciB</name>
    <name evidence="6" type="ORF">AB5I84_08575</name>
</gene>
<keyword evidence="2 5" id="KW-0812">Transmembrane</keyword>
<organism evidence="6 7">
    <name type="scientific">Isoalcanivorax beigongshangi</name>
    <dbReference type="NCBI Taxonomy" id="3238810"/>
    <lineage>
        <taxon>Bacteria</taxon>
        <taxon>Pseudomonadati</taxon>
        <taxon>Pseudomonadota</taxon>
        <taxon>Gammaproteobacteria</taxon>
        <taxon>Oceanospirillales</taxon>
        <taxon>Alcanivoracaceae</taxon>
        <taxon>Isoalcanivorax</taxon>
    </lineage>
</organism>
<keyword evidence="7" id="KW-1185">Reference proteome</keyword>
<feature type="transmembrane region" description="Helical" evidence="5">
    <location>
        <begin position="128"/>
        <end position="149"/>
    </location>
</feature>
<proteinExistence type="inferred from homology"/>
<dbReference type="PANTHER" id="PTHR36917">
    <property type="entry name" value="INTRACELLULAR SEPTATION PROTEIN A-RELATED"/>
    <property type="match status" value="1"/>
</dbReference>
<evidence type="ECO:0000256" key="4">
    <source>
        <dbReference type="ARBA" id="ARBA00023136"/>
    </source>
</evidence>
<feature type="transmembrane region" description="Helical" evidence="5">
    <location>
        <begin position="76"/>
        <end position="97"/>
    </location>
</feature>
<evidence type="ECO:0000256" key="3">
    <source>
        <dbReference type="ARBA" id="ARBA00022989"/>
    </source>
</evidence>
<keyword evidence="1 5" id="KW-1003">Cell membrane</keyword>
<dbReference type="PANTHER" id="PTHR36917:SF1">
    <property type="entry name" value="INNER MEMBRANE-SPANNING PROTEIN YCIB"/>
    <property type="match status" value="1"/>
</dbReference>
<feature type="transmembrane region" description="Helical" evidence="5">
    <location>
        <begin position="52"/>
        <end position="70"/>
    </location>
</feature>
<protein>
    <recommendedName>
        <fullName evidence="5">Inner membrane-spanning protein YciB</fullName>
    </recommendedName>
</protein>
<dbReference type="InterPro" id="IPR006008">
    <property type="entry name" value="YciB"/>
</dbReference>
<name>A0ABV4AHS3_9GAMM</name>
<comment type="similarity">
    <text evidence="5">Belongs to the YciB family.</text>
</comment>
<feature type="transmembrane region" description="Helical" evidence="5">
    <location>
        <begin position="27"/>
        <end position="45"/>
    </location>
</feature>
<comment type="caution">
    <text evidence="6">The sequence shown here is derived from an EMBL/GenBank/DDBJ whole genome shotgun (WGS) entry which is preliminary data.</text>
</comment>
<evidence type="ECO:0000256" key="2">
    <source>
        <dbReference type="ARBA" id="ARBA00022692"/>
    </source>
</evidence>
<dbReference type="Pfam" id="PF04279">
    <property type="entry name" value="IspA"/>
    <property type="match status" value="1"/>
</dbReference>